<dbReference type="InParanoid" id="S8FU87"/>
<dbReference type="Pfam" id="PF18885">
    <property type="entry name" value="DUF5648"/>
    <property type="match status" value="1"/>
</dbReference>
<dbReference type="OrthoDB" id="9971254at2759"/>
<dbReference type="AlphaFoldDB" id="S8FU87"/>
<accession>S8FU87</accession>
<dbReference type="HOGENOM" id="CLU_2483389_0_0_1"/>
<protein>
    <recommendedName>
        <fullName evidence="1">DUF5648 domain-containing protein</fullName>
    </recommendedName>
</protein>
<dbReference type="Proteomes" id="UP000015241">
    <property type="component" value="Unassembled WGS sequence"/>
</dbReference>
<dbReference type="EMBL" id="KE504139">
    <property type="protein sequence ID" value="EPT01770.1"/>
    <property type="molecule type" value="Genomic_DNA"/>
</dbReference>
<evidence type="ECO:0000313" key="3">
    <source>
        <dbReference type="Proteomes" id="UP000015241"/>
    </source>
</evidence>
<gene>
    <name evidence="2" type="ORF">FOMPIDRAFT_91610</name>
</gene>
<evidence type="ECO:0000313" key="2">
    <source>
        <dbReference type="EMBL" id="EPT01770.1"/>
    </source>
</evidence>
<keyword evidence="3" id="KW-1185">Reference proteome</keyword>
<name>S8FU87_FOMSC</name>
<organism evidence="2 3">
    <name type="scientific">Fomitopsis schrenkii</name>
    <name type="common">Brown rot fungus</name>
    <dbReference type="NCBI Taxonomy" id="2126942"/>
    <lineage>
        <taxon>Eukaryota</taxon>
        <taxon>Fungi</taxon>
        <taxon>Dikarya</taxon>
        <taxon>Basidiomycota</taxon>
        <taxon>Agaricomycotina</taxon>
        <taxon>Agaricomycetes</taxon>
        <taxon>Polyporales</taxon>
        <taxon>Fomitopsis</taxon>
    </lineage>
</organism>
<reference evidence="2 3" key="1">
    <citation type="journal article" date="2012" name="Science">
        <title>The Paleozoic origin of enzymatic lignin decomposition reconstructed from 31 fungal genomes.</title>
        <authorList>
            <person name="Floudas D."/>
            <person name="Binder M."/>
            <person name="Riley R."/>
            <person name="Barry K."/>
            <person name="Blanchette R.A."/>
            <person name="Henrissat B."/>
            <person name="Martinez A.T."/>
            <person name="Otillar R."/>
            <person name="Spatafora J.W."/>
            <person name="Yadav J.S."/>
            <person name="Aerts A."/>
            <person name="Benoit I."/>
            <person name="Boyd A."/>
            <person name="Carlson A."/>
            <person name="Copeland A."/>
            <person name="Coutinho P.M."/>
            <person name="de Vries R.P."/>
            <person name="Ferreira P."/>
            <person name="Findley K."/>
            <person name="Foster B."/>
            <person name="Gaskell J."/>
            <person name="Glotzer D."/>
            <person name="Gorecki P."/>
            <person name="Heitman J."/>
            <person name="Hesse C."/>
            <person name="Hori C."/>
            <person name="Igarashi K."/>
            <person name="Jurgens J.A."/>
            <person name="Kallen N."/>
            <person name="Kersten P."/>
            <person name="Kohler A."/>
            <person name="Kuees U."/>
            <person name="Kumar T.K.A."/>
            <person name="Kuo A."/>
            <person name="LaButti K."/>
            <person name="Larrondo L.F."/>
            <person name="Lindquist E."/>
            <person name="Ling A."/>
            <person name="Lombard V."/>
            <person name="Lucas S."/>
            <person name="Lundell T."/>
            <person name="Martin R."/>
            <person name="McLaughlin D.J."/>
            <person name="Morgenstern I."/>
            <person name="Morin E."/>
            <person name="Murat C."/>
            <person name="Nagy L.G."/>
            <person name="Nolan M."/>
            <person name="Ohm R.A."/>
            <person name="Patyshakuliyeva A."/>
            <person name="Rokas A."/>
            <person name="Ruiz-Duenas F.J."/>
            <person name="Sabat G."/>
            <person name="Salamov A."/>
            <person name="Samejima M."/>
            <person name="Schmutz J."/>
            <person name="Slot J.C."/>
            <person name="St John F."/>
            <person name="Stenlid J."/>
            <person name="Sun H."/>
            <person name="Sun S."/>
            <person name="Syed K."/>
            <person name="Tsang A."/>
            <person name="Wiebenga A."/>
            <person name="Young D."/>
            <person name="Pisabarro A."/>
            <person name="Eastwood D.C."/>
            <person name="Martin F."/>
            <person name="Cullen D."/>
            <person name="Grigoriev I.V."/>
            <person name="Hibbett D.S."/>
        </authorList>
    </citation>
    <scope>NUCLEOTIDE SEQUENCE</scope>
    <source>
        <strain evidence="3">FP-58527</strain>
    </source>
</reference>
<proteinExistence type="predicted"/>
<dbReference type="InterPro" id="IPR043708">
    <property type="entry name" value="DUF5648"/>
</dbReference>
<sequence length="87" mass="9485">MAVPSAVTQLDTRDGCDAANAVPFYRSWSGITGTTDHFYTTDHDEMNNTIVNSCNTVTFEGTMGVVFRSPTVSATLLYRVYNAPQAL</sequence>
<evidence type="ECO:0000259" key="1">
    <source>
        <dbReference type="Pfam" id="PF18885"/>
    </source>
</evidence>
<feature type="domain" description="DUF5648" evidence="1">
    <location>
        <begin position="22"/>
        <end position="83"/>
    </location>
</feature>